<feature type="domain" description="ABC transporter" evidence="5">
    <location>
        <begin position="265"/>
        <end position="494"/>
    </location>
</feature>
<feature type="domain" description="ABC transporter" evidence="5">
    <location>
        <begin position="2"/>
        <end position="212"/>
    </location>
</feature>
<dbReference type="PROSITE" id="PS50893">
    <property type="entry name" value="ABC_TRANSPORTER_2"/>
    <property type="match status" value="2"/>
</dbReference>
<evidence type="ECO:0000259" key="5">
    <source>
        <dbReference type="PROSITE" id="PS50893"/>
    </source>
</evidence>
<keyword evidence="4" id="KW-0175">Coiled coil</keyword>
<protein>
    <submittedName>
        <fullName evidence="6">ATP-binding cassette, subfamily F, member 3</fullName>
    </submittedName>
</protein>
<dbReference type="InterPro" id="IPR050611">
    <property type="entry name" value="ABCF"/>
</dbReference>
<dbReference type="Proteomes" id="UP000242592">
    <property type="component" value="Unassembled WGS sequence"/>
</dbReference>
<dbReference type="CDD" id="cd03221">
    <property type="entry name" value="ABCF_EF-3"/>
    <property type="match status" value="2"/>
</dbReference>
<dbReference type="GO" id="GO:0005524">
    <property type="term" value="F:ATP binding"/>
    <property type="evidence" value="ECO:0007669"/>
    <property type="project" value="UniProtKB-KW"/>
</dbReference>
<evidence type="ECO:0000256" key="1">
    <source>
        <dbReference type="ARBA" id="ARBA00022737"/>
    </source>
</evidence>
<accession>A0A1M5TQS2</accession>
<dbReference type="InterPro" id="IPR027417">
    <property type="entry name" value="P-loop_NTPase"/>
</dbReference>
<dbReference type="AlphaFoldDB" id="A0A1M5TQS2"/>
<name>A0A1M5TQS2_9BACT</name>
<keyword evidence="3 6" id="KW-0067">ATP-binding</keyword>
<evidence type="ECO:0000256" key="3">
    <source>
        <dbReference type="ARBA" id="ARBA00022840"/>
    </source>
</evidence>
<gene>
    <name evidence="6" type="ORF">SAMN02745199_1458</name>
</gene>
<dbReference type="InterPro" id="IPR003593">
    <property type="entry name" value="AAA+_ATPase"/>
</dbReference>
<organism evidence="6 7">
    <name type="scientific">Thermosipho atlanticus DSM 15807</name>
    <dbReference type="NCBI Taxonomy" id="1123380"/>
    <lineage>
        <taxon>Bacteria</taxon>
        <taxon>Thermotogati</taxon>
        <taxon>Thermotogota</taxon>
        <taxon>Thermotogae</taxon>
        <taxon>Thermotogales</taxon>
        <taxon>Fervidobacteriaceae</taxon>
        <taxon>Thermosipho</taxon>
    </lineage>
</organism>
<dbReference type="SMART" id="SM00382">
    <property type="entry name" value="AAA"/>
    <property type="match status" value="2"/>
</dbReference>
<evidence type="ECO:0000256" key="2">
    <source>
        <dbReference type="ARBA" id="ARBA00022741"/>
    </source>
</evidence>
<dbReference type="InterPro" id="IPR032781">
    <property type="entry name" value="ABC_tran_Xtn"/>
</dbReference>
<proteinExistence type="predicted"/>
<dbReference type="EMBL" id="FQXN01000005">
    <property type="protein sequence ID" value="SHH53031.1"/>
    <property type="molecule type" value="Genomic_DNA"/>
</dbReference>
<dbReference type="PANTHER" id="PTHR19211">
    <property type="entry name" value="ATP-BINDING TRANSPORT PROTEIN-RELATED"/>
    <property type="match status" value="1"/>
</dbReference>
<dbReference type="SUPFAM" id="SSF52540">
    <property type="entry name" value="P-loop containing nucleoside triphosphate hydrolases"/>
    <property type="match status" value="2"/>
</dbReference>
<dbReference type="STRING" id="1123380.SAMN02745199_1458"/>
<dbReference type="OrthoDB" id="9801441at2"/>
<evidence type="ECO:0000256" key="4">
    <source>
        <dbReference type="SAM" id="Coils"/>
    </source>
</evidence>
<evidence type="ECO:0000313" key="6">
    <source>
        <dbReference type="EMBL" id="SHH53031.1"/>
    </source>
</evidence>
<dbReference type="Pfam" id="PF00005">
    <property type="entry name" value="ABC_tran"/>
    <property type="match status" value="2"/>
</dbReference>
<dbReference type="PANTHER" id="PTHR19211:SF14">
    <property type="entry name" value="ATP-BINDING CASSETTE SUB-FAMILY F MEMBER 1"/>
    <property type="match status" value="1"/>
</dbReference>
<keyword evidence="1" id="KW-0677">Repeat</keyword>
<reference evidence="7" key="1">
    <citation type="submission" date="2016-11" db="EMBL/GenBank/DDBJ databases">
        <authorList>
            <person name="Varghese N."/>
            <person name="Submissions S."/>
        </authorList>
    </citation>
    <scope>NUCLEOTIDE SEQUENCE [LARGE SCALE GENOMIC DNA]</scope>
    <source>
        <strain evidence="7">DSM 15807</strain>
    </source>
</reference>
<feature type="coiled-coil region" evidence="4">
    <location>
        <begin position="501"/>
        <end position="580"/>
    </location>
</feature>
<keyword evidence="2" id="KW-0547">Nucleotide-binding</keyword>
<evidence type="ECO:0000313" key="7">
    <source>
        <dbReference type="Proteomes" id="UP000242592"/>
    </source>
</evidence>
<dbReference type="Pfam" id="PF12848">
    <property type="entry name" value="ABC_tran_Xtn"/>
    <property type="match status" value="1"/>
</dbReference>
<keyword evidence="7" id="KW-1185">Reference proteome</keyword>
<dbReference type="InterPro" id="IPR003439">
    <property type="entry name" value="ABC_transporter-like_ATP-bd"/>
</dbReference>
<sequence>MIVLNNLSISFPGKTLLSNINLNISDKEKVALIGKNGSGKTTLLKAIAGIYNDYAGQIVTTGKVLYLDQFRVFDAKTPFEYYLKVADTPEKERIARSILKGLGFNEKDWNRDISTFSGGERTRLHIGRIFLENPDFLLLDEPTNFLDISGIHFLKSLLRNFDGGYLIISHDRSFLRDTCNRFLEINNEKIWDFNMNFDDYLRERKNLLLHQERELKNRTREIERLKTMIERYKKWGREKSIKQAKSKEKLLEKRLKELEEKTLFLEEESGKKVKIPVPEPAGYVILEVKGASFLDVIKDISFTIYNGEKVAILGPNGSGKSTLLRLINGKIAGSGEIKFGHNVKAVFLDQFVENLNLENTVFEELASEMKMEPDYIIRAYAGRFGFKGEEVFKLVLELSGGEKQILALAKVLLKKPNLLVLDEPTNHMDLETTEILEKALREYEGSVILISHDEELIKNVCNRYFMIRNKTLHEISSLDEYDIQHEKNNRTRKSSNTFIERKRIKNKVKKIGETIDKLVQEEKELSNQLEKIDIELVKVGSDYIKAMRLTKEKENLEEKILKILEEIEKLRHQLEVLTEQL</sequence>
<feature type="coiled-coil region" evidence="4">
    <location>
        <begin position="208"/>
        <end position="268"/>
    </location>
</feature>
<dbReference type="GO" id="GO:0016887">
    <property type="term" value="F:ATP hydrolysis activity"/>
    <property type="evidence" value="ECO:0007669"/>
    <property type="project" value="InterPro"/>
</dbReference>
<dbReference type="Gene3D" id="3.40.50.300">
    <property type="entry name" value="P-loop containing nucleotide triphosphate hydrolases"/>
    <property type="match status" value="2"/>
</dbReference>